<gene>
    <name evidence="1" type="ORF">AWRI3579_g3643</name>
</gene>
<dbReference type="Gene3D" id="1.20.58.1240">
    <property type="match status" value="1"/>
</dbReference>
<name>A0A1E5R651_9ASCO</name>
<dbReference type="FunCoup" id="A0A1E5R651">
    <property type="interactions" value="65"/>
</dbReference>
<evidence type="ECO:0000313" key="1">
    <source>
        <dbReference type="EMBL" id="OEJ82013.1"/>
    </source>
</evidence>
<dbReference type="Proteomes" id="UP000095728">
    <property type="component" value="Unassembled WGS sequence"/>
</dbReference>
<dbReference type="AlphaFoldDB" id="A0A1E5R651"/>
<dbReference type="InParanoid" id="A0A1E5R651"/>
<keyword evidence="2" id="KW-1185">Reference proteome</keyword>
<reference evidence="2" key="1">
    <citation type="journal article" date="2016" name="Genome Announc.">
        <title>Genome sequences of three species of Hanseniaspora isolated from spontaneous wine fermentations.</title>
        <authorList>
            <person name="Sternes P.R."/>
            <person name="Lee D."/>
            <person name="Kutyna D.R."/>
            <person name="Borneman A.R."/>
        </authorList>
    </citation>
    <scope>NUCLEOTIDE SEQUENCE [LARGE SCALE GENOMIC DNA]</scope>
    <source>
        <strain evidence="2">AWRI3579</strain>
    </source>
</reference>
<evidence type="ECO:0000313" key="2">
    <source>
        <dbReference type="Proteomes" id="UP000095728"/>
    </source>
</evidence>
<accession>A0A1E5R651</accession>
<dbReference type="EMBL" id="LPNM01000010">
    <property type="protein sequence ID" value="OEJ82013.1"/>
    <property type="molecule type" value="Genomic_DNA"/>
</dbReference>
<organism evidence="1 2">
    <name type="scientific">Hanseniaspora osmophila</name>
    <dbReference type="NCBI Taxonomy" id="56408"/>
    <lineage>
        <taxon>Eukaryota</taxon>
        <taxon>Fungi</taxon>
        <taxon>Dikarya</taxon>
        <taxon>Ascomycota</taxon>
        <taxon>Saccharomycotina</taxon>
        <taxon>Saccharomycetes</taxon>
        <taxon>Saccharomycodales</taxon>
        <taxon>Saccharomycodaceae</taxon>
        <taxon>Hanseniaspora</taxon>
    </lineage>
</organism>
<protein>
    <submittedName>
        <fullName evidence="1">Uncharacterized protein</fullName>
    </submittedName>
</protein>
<proteinExistence type="predicted"/>
<comment type="caution">
    <text evidence="1">The sequence shown here is derived from an EMBL/GenBank/DDBJ whole genome shotgun (WGS) entry which is preliminary data.</text>
</comment>
<sequence length="279" mass="32274">MSELDTFANGKNNEYDDLAGDLQDLVVGDVNKELFQEYINGKKNGKALHDYKDISDFLISKNMQYMMLDELVGEMGRLLEDCSNDTYTELEEQVIPDYLKLMRLSDTGNDENPMLLHELYLDITTFSNMITNHQEQDLLQNGIMIQSTIKYLQELDALIMLSQCHMYIHQLVTFLQNAKIGTLLVSDENSTSLRLFYHYYQLIKHVSLLLGKLSKCDSKFLHQLRSSFENNVLVDFNNQLEKLVLQINASYENEKGSNTQLSSLVYTILKDQLDHDNEQ</sequence>